<keyword evidence="1" id="KW-0472">Membrane</keyword>
<evidence type="ECO:0000256" key="1">
    <source>
        <dbReference type="SAM" id="Phobius"/>
    </source>
</evidence>
<keyword evidence="1" id="KW-0812">Transmembrane</keyword>
<name>A0A644VR15_9ZZZZ</name>
<dbReference type="EMBL" id="VSSQ01001357">
    <property type="protein sequence ID" value="MPM07625.1"/>
    <property type="molecule type" value="Genomic_DNA"/>
</dbReference>
<dbReference type="AlphaFoldDB" id="A0A644VR15"/>
<feature type="transmembrane region" description="Helical" evidence="1">
    <location>
        <begin position="208"/>
        <end position="229"/>
    </location>
</feature>
<dbReference type="EMBL" id="VSSQ01000376">
    <property type="protein sequence ID" value="MPL92962.1"/>
    <property type="molecule type" value="Genomic_DNA"/>
</dbReference>
<feature type="transmembrane region" description="Helical" evidence="1">
    <location>
        <begin position="114"/>
        <end position="132"/>
    </location>
</feature>
<keyword evidence="1" id="KW-1133">Transmembrane helix</keyword>
<feature type="transmembrane region" description="Helical" evidence="1">
    <location>
        <begin position="170"/>
        <end position="196"/>
    </location>
</feature>
<dbReference type="Pfam" id="PF04018">
    <property type="entry name" value="VCA0040-like"/>
    <property type="match status" value="1"/>
</dbReference>
<accession>A0A644VR15</accession>
<feature type="transmembrane region" description="Helical" evidence="1">
    <location>
        <begin position="86"/>
        <end position="108"/>
    </location>
</feature>
<dbReference type="PANTHER" id="PTHR37308">
    <property type="entry name" value="INTEGRAL MEMBRANE PROTEIN"/>
    <property type="match status" value="1"/>
</dbReference>
<reference evidence="2" key="1">
    <citation type="submission" date="2019-08" db="EMBL/GenBank/DDBJ databases">
        <authorList>
            <person name="Kucharzyk K."/>
            <person name="Murdoch R.W."/>
            <person name="Higgins S."/>
            <person name="Loffler F."/>
        </authorList>
    </citation>
    <scope>NUCLEOTIDE SEQUENCE</scope>
</reference>
<dbReference type="PANTHER" id="PTHR37308:SF1">
    <property type="entry name" value="POLYPRENYL-PHOSPHATE TRANSPORTER"/>
    <property type="match status" value="1"/>
</dbReference>
<organism evidence="2">
    <name type="scientific">bioreactor metagenome</name>
    <dbReference type="NCBI Taxonomy" id="1076179"/>
    <lineage>
        <taxon>unclassified sequences</taxon>
        <taxon>metagenomes</taxon>
        <taxon>ecological metagenomes</taxon>
    </lineage>
</organism>
<gene>
    <name evidence="2" type="ORF">SDC9_39086</name>
    <name evidence="3" type="ORF">SDC9_53932</name>
</gene>
<feature type="transmembrane region" description="Helical" evidence="1">
    <location>
        <begin position="241"/>
        <end position="259"/>
    </location>
</feature>
<evidence type="ECO:0000313" key="2">
    <source>
        <dbReference type="EMBL" id="MPL92962.1"/>
    </source>
</evidence>
<comment type="caution">
    <text evidence="2">The sequence shown here is derived from an EMBL/GenBank/DDBJ whole genome shotgun (WGS) entry which is preliminary data.</text>
</comment>
<dbReference type="InterPro" id="IPR007163">
    <property type="entry name" value="VCA0040-like"/>
</dbReference>
<proteinExistence type="predicted"/>
<protein>
    <recommendedName>
        <fullName evidence="4">DUF368 domain-containing protein</fullName>
    </recommendedName>
</protein>
<evidence type="ECO:0000313" key="3">
    <source>
        <dbReference type="EMBL" id="MPM07625.1"/>
    </source>
</evidence>
<evidence type="ECO:0008006" key="4">
    <source>
        <dbReference type="Google" id="ProtNLM"/>
    </source>
</evidence>
<sequence>MIYFKDVIMVSSKILEPFLIFLRGLFMGSADIIPGVSGGTIALITGIYERLVHGIGKLKFSFLKPLIKLNFSEFKKLFIEEVDYKLFIPLLLGIAIAMLTLSKIIGFLLDNYPAFTFAFFLGLILASAYVLYTQVVHFSPKIIIISIIGFILSFIFVGLNPIAANHSLPILFFSGMIAICAMILPGISGAFILLLLGQYHYMLNALNTFNFTEIITFCIGALIGILGFSKLLDYLLQHHEEITLALLIGVMIGTLRIPFTQVTSNVGSSPFDLLLCVILMIIGFVLIVLLEMKFKYIE</sequence>
<feature type="transmembrane region" description="Helical" evidence="1">
    <location>
        <begin position="271"/>
        <end position="290"/>
    </location>
</feature>
<feature type="transmembrane region" description="Helical" evidence="1">
    <location>
        <begin position="144"/>
        <end position="164"/>
    </location>
</feature>